<sequence length="562" mass="59101">MNALQRWAPGLSTFRQYKRRWLRPDLVAGIVLAAILVPQGMAYAELAGLPPVTGLYTTIACLVAYAVFGPSKVLVLGPDSSVSPLILAAITPLVVTGDPSSAIVLAGMLAALVGILMIGLGLAKLGFVADLLSSEVRVGYLNGLAVTIIVGQLPKLFGFSTDADGFVDEVRLFLRGLDQTNRTTLITGLCVLIVLLVLPRLTTKVPAVLVAVAGATVASAVFDLAASEVTTVGVLPKGVPAPSLPWTGWSDVVPLLVGAVGITMVSLADTIATSSSFASRHNEEVDANQEMIGIGAANIAAGLFQGFSVSVSGSRTAVADQSGAKSQLTGLAGAGLVAALLLFLNGLLADLPQTALAAVIITAALSLMDLGALRRYAAIRPSSLVISLVAAVGVIILGVLQGIVIAIVLAILLFFRRNWWPHGAVLGNVPELGGWHSVAEHPSATQLPDVVVFRWEAPLFFANAGQFRDQVRNLAKERRPDWIVLQCEAITDIDVTAAEVLRDLDEELNNKGVHLSFVEMRDRLQVLVRAYGLNTTLDQEHFYPSLERALADVSSADGDIDP</sequence>
<name>R4Z7D8_9ACTN</name>
<dbReference type="InterPro" id="IPR036513">
    <property type="entry name" value="STAS_dom_sf"/>
</dbReference>
<keyword evidence="8" id="KW-1185">Reference proteome</keyword>
<organism evidence="7 8">
    <name type="scientific">Candidatus Neomicrothrix parvicella RN1</name>
    <dbReference type="NCBI Taxonomy" id="1229780"/>
    <lineage>
        <taxon>Bacteria</taxon>
        <taxon>Bacillati</taxon>
        <taxon>Actinomycetota</taxon>
        <taxon>Acidimicrobiia</taxon>
        <taxon>Acidimicrobiales</taxon>
        <taxon>Microthrixaceae</taxon>
        <taxon>Candidatus Neomicrothrix</taxon>
    </lineage>
</organism>
<gene>
    <name evidence="7" type="ORF">BN381_70031</name>
</gene>
<dbReference type="NCBIfam" id="TIGR00815">
    <property type="entry name" value="sulP"/>
    <property type="match status" value="1"/>
</dbReference>
<feature type="transmembrane region" description="Helical" evidence="5">
    <location>
        <begin position="139"/>
        <end position="159"/>
    </location>
</feature>
<dbReference type="PANTHER" id="PTHR11814">
    <property type="entry name" value="SULFATE TRANSPORTER"/>
    <property type="match status" value="1"/>
</dbReference>
<feature type="transmembrane region" description="Helical" evidence="5">
    <location>
        <begin position="205"/>
        <end position="226"/>
    </location>
</feature>
<dbReference type="RefSeq" id="WP_012230002.1">
    <property type="nucleotide sequence ID" value="NZ_HG422565.1"/>
</dbReference>
<evidence type="ECO:0000313" key="8">
    <source>
        <dbReference type="Proteomes" id="UP000018291"/>
    </source>
</evidence>
<dbReference type="Gene3D" id="3.30.750.24">
    <property type="entry name" value="STAS domain"/>
    <property type="match status" value="1"/>
</dbReference>
<proteinExistence type="predicted"/>
<feature type="domain" description="STAS" evidence="6">
    <location>
        <begin position="440"/>
        <end position="553"/>
    </location>
</feature>
<accession>R4Z7D8</accession>
<dbReference type="eggNOG" id="COG0659">
    <property type="taxonomic scope" value="Bacteria"/>
</dbReference>
<feature type="transmembrane region" description="Helical" evidence="5">
    <location>
        <begin position="252"/>
        <end position="272"/>
    </location>
</feature>
<feature type="transmembrane region" description="Helical" evidence="5">
    <location>
        <begin position="47"/>
        <end position="68"/>
    </location>
</feature>
<dbReference type="Proteomes" id="UP000018291">
    <property type="component" value="Unassembled WGS sequence"/>
</dbReference>
<dbReference type="CDD" id="cd07042">
    <property type="entry name" value="STAS_SulP_like_sulfate_transporter"/>
    <property type="match status" value="1"/>
</dbReference>
<feature type="transmembrane region" description="Helical" evidence="5">
    <location>
        <begin position="385"/>
        <end position="415"/>
    </location>
</feature>
<evidence type="ECO:0000256" key="1">
    <source>
        <dbReference type="ARBA" id="ARBA00004141"/>
    </source>
</evidence>
<feature type="transmembrane region" description="Helical" evidence="5">
    <location>
        <begin position="354"/>
        <end position="373"/>
    </location>
</feature>
<dbReference type="SUPFAM" id="SSF52091">
    <property type="entry name" value="SpoIIaa-like"/>
    <property type="match status" value="1"/>
</dbReference>
<dbReference type="Pfam" id="PF01740">
    <property type="entry name" value="STAS"/>
    <property type="match status" value="1"/>
</dbReference>
<reference evidence="7 8" key="1">
    <citation type="journal article" date="2013" name="ISME J.">
        <title>Metabolic model for the filamentous 'Candidatus Microthrix parvicella' based on genomic and metagenomic analyses.</title>
        <authorList>
            <person name="Jon McIlroy S."/>
            <person name="Kristiansen R."/>
            <person name="Albertsen M."/>
            <person name="Michael Karst S."/>
            <person name="Rossetti S."/>
            <person name="Lund Nielsen J."/>
            <person name="Tandoi V."/>
            <person name="James Seviour R."/>
            <person name="Nielsen P.H."/>
        </authorList>
    </citation>
    <scope>NUCLEOTIDE SEQUENCE [LARGE SCALE GENOMIC DNA]</scope>
    <source>
        <strain evidence="7 8">RN1</strain>
    </source>
</reference>
<keyword evidence="4 5" id="KW-0472">Membrane</keyword>
<dbReference type="EMBL" id="CANL01000067">
    <property type="protein sequence ID" value="CCM65332.1"/>
    <property type="molecule type" value="Genomic_DNA"/>
</dbReference>
<keyword evidence="3 5" id="KW-1133">Transmembrane helix</keyword>
<dbReference type="HOGENOM" id="CLU_003182_13_0_11"/>
<evidence type="ECO:0000259" key="6">
    <source>
        <dbReference type="PROSITE" id="PS50801"/>
    </source>
</evidence>
<dbReference type="InterPro" id="IPR001902">
    <property type="entry name" value="SLC26A/SulP_fam"/>
</dbReference>
<dbReference type="GO" id="GO:0055085">
    <property type="term" value="P:transmembrane transport"/>
    <property type="evidence" value="ECO:0007669"/>
    <property type="project" value="InterPro"/>
</dbReference>
<evidence type="ECO:0000256" key="4">
    <source>
        <dbReference type="ARBA" id="ARBA00023136"/>
    </source>
</evidence>
<protein>
    <submittedName>
        <fullName evidence="7">Sulfate transporter</fullName>
    </submittedName>
</protein>
<evidence type="ECO:0000256" key="2">
    <source>
        <dbReference type="ARBA" id="ARBA00022692"/>
    </source>
</evidence>
<dbReference type="InterPro" id="IPR011547">
    <property type="entry name" value="SLC26A/SulP_dom"/>
</dbReference>
<dbReference type="STRING" id="1229780.BN381_70031"/>
<feature type="transmembrane region" description="Helical" evidence="5">
    <location>
        <begin position="101"/>
        <end position="127"/>
    </location>
</feature>
<evidence type="ECO:0000256" key="5">
    <source>
        <dbReference type="SAM" id="Phobius"/>
    </source>
</evidence>
<comment type="caution">
    <text evidence="7">The sequence shown here is derived from an EMBL/GenBank/DDBJ whole genome shotgun (WGS) entry which is preliminary data.</text>
</comment>
<comment type="subcellular location">
    <subcellularLocation>
        <location evidence="1">Membrane</location>
        <topology evidence="1">Multi-pass membrane protein</topology>
    </subcellularLocation>
</comment>
<feature type="transmembrane region" description="Helical" evidence="5">
    <location>
        <begin position="179"/>
        <end position="198"/>
    </location>
</feature>
<evidence type="ECO:0000256" key="3">
    <source>
        <dbReference type="ARBA" id="ARBA00022989"/>
    </source>
</evidence>
<dbReference type="OrthoDB" id="9769739at2"/>
<dbReference type="AlphaFoldDB" id="R4Z7D8"/>
<feature type="transmembrane region" description="Helical" evidence="5">
    <location>
        <begin position="328"/>
        <end position="348"/>
    </location>
</feature>
<dbReference type="PROSITE" id="PS50801">
    <property type="entry name" value="STAS"/>
    <property type="match status" value="1"/>
</dbReference>
<dbReference type="GO" id="GO:0016020">
    <property type="term" value="C:membrane"/>
    <property type="evidence" value="ECO:0007669"/>
    <property type="project" value="UniProtKB-SubCell"/>
</dbReference>
<evidence type="ECO:0000313" key="7">
    <source>
        <dbReference type="EMBL" id="CCM65332.1"/>
    </source>
</evidence>
<feature type="transmembrane region" description="Helical" evidence="5">
    <location>
        <begin position="21"/>
        <end position="41"/>
    </location>
</feature>
<dbReference type="Pfam" id="PF00916">
    <property type="entry name" value="Sulfate_transp"/>
    <property type="match status" value="1"/>
</dbReference>
<keyword evidence="2 5" id="KW-0812">Transmembrane</keyword>
<dbReference type="InterPro" id="IPR002645">
    <property type="entry name" value="STAS_dom"/>
</dbReference>
<feature type="transmembrane region" description="Helical" evidence="5">
    <location>
        <begin position="75"/>
        <end position="95"/>
    </location>
</feature>